<evidence type="ECO:0000256" key="1">
    <source>
        <dbReference type="SAM" id="SignalP"/>
    </source>
</evidence>
<feature type="signal peptide" evidence="1">
    <location>
        <begin position="1"/>
        <end position="24"/>
    </location>
</feature>
<dbReference type="EMBL" id="VOOS01000002">
    <property type="protein sequence ID" value="TXB65883.1"/>
    <property type="molecule type" value="Genomic_DNA"/>
</dbReference>
<keyword evidence="1" id="KW-0732">Signal</keyword>
<dbReference type="Proteomes" id="UP000321721">
    <property type="component" value="Unassembled WGS sequence"/>
</dbReference>
<reference evidence="2 3" key="1">
    <citation type="submission" date="2019-08" db="EMBL/GenBank/DDBJ databases">
        <title>Genome of Vicingus serpentipes NCIMB 15042.</title>
        <authorList>
            <person name="Bowman J.P."/>
        </authorList>
    </citation>
    <scope>NUCLEOTIDE SEQUENCE [LARGE SCALE GENOMIC DNA]</scope>
    <source>
        <strain evidence="2 3">NCIMB 15042</strain>
    </source>
</reference>
<name>A0A5C6RUG4_9FLAO</name>
<dbReference type="RefSeq" id="WP_147099147.1">
    <property type="nucleotide sequence ID" value="NZ_VOOS01000002.1"/>
</dbReference>
<evidence type="ECO:0000313" key="3">
    <source>
        <dbReference type="Proteomes" id="UP000321721"/>
    </source>
</evidence>
<proteinExistence type="predicted"/>
<comment type="caution">
    <text evidence="2">The sequence shown here is derived from an EMBL/GenBank/DDBJ whole genome shotgun (WGS) entry which is preliminary data.</text>
</comment>
<dbReference type="OrthoDB" id="9773938at2"/>
<dbReference type="PANTHER" id="PTHR47197">
    <property type="entry name" value="PROTEIN NIRF"/>
    <property type="match status" value="1"/>
</dbReference>
<evidence type="ECO:0000313" key="2">
    <source>
        <dbReference type="EMBL" id="TXB65883.1"/>
    </source>
</evidence>
<sequence length="365" mass="38543">MKKTNQILLASIITIGAFSFIACKKTDNPTPNSSAGGNGTLNYTNGVLISSEGSFGNGNGSVSFYNPSTNEVMNNVFSTINNIPLGDVVQSVSRIGSLTYMCVNGSNKIEVVNSSTFEQQATISGINQPRYIVANGNTGYITAWGNNEVVLVDLPTNTVSGSINVGSGPERMAINNNKLYVANSGGFGLDSTISVINLSTNTIATTILLDGYNPSAIVNGNGNTIWVLAKGQVIYDASWNVIGHHPSKLFEINTTTNTVINSTTLFATDHPSNMDISPDLSTLYFGGSYGFSAIFSTSTTSPSTPTSFITETNYGFFVNQSNGNLFVMEQAGGSNGTLYRYNASGAKLGEYTVGIFPSNGARIKQ</sequence>
<dbReference type="SUPFAM" id="SSF63825">
    <property type="entry name" value="YWTD domain"/>
    <property type="match status" value="1"/>
</dbReference>
<dbReference type="AlphaFoldDB" id="A0A5C6RUG4"/>
<dbReference type="PANTHER" id="PTHR47197:SF3">
    <property type="entry name" value="DIHYDRO-HEME D1 DEHYDROGENASE"/>
    <property type="match status" value="1"/>
</dbReference>
<dbReference type="InterPro" id="IPR031815">
    <property type="entry name" value="DUF5074"/>
</dbReference>
<protein>
    <recommendedName>
        <fullName evidence="4">YncE family protein</fullName>
    </recommendedName>
</protein>
<accession>A0A5C6RUG4</accession>
<dbReference type="PROSITE" id="PS51257">
    <property type="entry name" value="PROKAR_LIPOPROTEIN"/>
    <property type="match status" value="1"/>
</dbReference>
<dbReference type="InterPro" id="IPR051200">
    <property type="entry name" value="Host-pathogen_enzymatic-act"/>
</dbReference>
<organism evidence="2 3">
    <name type="scientific">Vicingus serpentipes</name>
    <dbReference type="NCBI Taxonomy" id="1926625"/>
    <lineage>
        <taxon>Bacteria</taxon>
        <taxon>Pseudomonadati</taxon>
        <taxon>Bacteroidota</taxon>
        <taxon>Flavobacteriia</taxon>
        <taxon>Flavobacteriales</taxon>
        <taxon>Vicingaceae</taxon>
        <taxon>Vicingus</taxon>
    </lineage>
</organism>
<gene>
    <name evidence="2" type="ORF">FRY74_04750</name>
</gene>
<dbReference type="Pfam" id="PF16819">
    <property type="entry name" value="DUF5074"/>
    <property type="match status" value="1"/>
</dbReference>
<keyword evidence="3" id="KW-1185">Reference proteome</keyword>
<feature type="chain" id="PRO_5022661844" description="YncE family protein" evidence="1">
    <location>
        <begin position="25"/>
        <end position="365"/>
    </location>
</feature>
<dbReference type="InterPro" id="IPR015943">
    <property type="entry name" value="WD40/YVTN_repeat-like_dom_sf"/>
</dbReference>
<evidence type="ECO:0008006" key="4">
    <source>
        <dbReference type="Google" id="ProtNLM"/>
    </source>
</evidence>
<dbReference type="Gene3D" id="2.130.10.10">
    <property type="entry name" value="YVTN repeat-like/Quinoprotein amine dehydrogenase"/>
    <property type="match status" value="1"/>
</dbReference>